<dbReference type="Proteomes" id="UP000326757">
    <property type="component" value="Unassembled WGS sequence"/>
</dbReference>
<proteinExistence type="predicted"/>
<feature type="region of interest" description="Disordered" evidence="1">
    <location>
        <begin position="93"/>
        <end position="116"/>
    </location>
</feature>
<sequence length="116" mass="12452">MQRTLKLKQVIEGVKRQPRRRKHETVLRERSPDDFLRAGIFDGLGEGLRTEPVAADGGEFFLGPRDGGAEDAFGAGGEGAGVEERDAVAVWGVLGDSQSGDGERGVGGGEMEARRW</sequence>
<organism evidence="2 3">
    <name type="scientific">Monilinia laxa</name>
    <name type="common">Brown rot fungus</name>
    <name type="synonym">Sclerotinia laxa</name>
    <dbReference type="NCBI Taxonomy" id="61186"/>
    <lineage>
        <taxon>Eukaryota</taxon>
        <taxon>Fungi</taxon>
        <taxon>Dikarya</taxon>
        <taxon>Ascomycota</taxon>
        <taxon>Pezizomycotina</taxon>
        <taxon>Leotiomycetes</taxon>
        <taxon>Helotiales</taxon>
        <taxon>Sclerotiniaceae</taxon>
        <taxon>Monilinia</taxon>
    </lineage>
</organism>
<keyword evidence="3" id="KW-1185">Reference proteome</keyword>
<evidence type="ECO:0000256" key="1">
    <source>
        <dbReference type="SAM" id="MobiDB-lite"/>
    </source>
</evidence>
<dbReference type="EMBL" id="VIGI01000020">
    <property type="protein sequence ID" value="KAB8289858.1"/>
    <property type="molecule type" value="Genomic_DNA"/>
</dbReference>
<evidence type="ECO:0000313" key="3">
    <source>
        <dbReference type="Proteomes" id="UP000326757"/>
    </source>
</evidence>
<gene>
    <name evidence="2" type="ORF">EYC80_010489</name>
</gene>
<evidence type="ECO:0000313" key="2">
    <source>
        <dbReference type="EMBL" id="KAB8289858.1"/>
    </source>
</evidence>
<name>A0A5N6JR65_MONLA</name>
<comment type="caution">
    <text evidence="2">The sequence shown here is derived from an EMBL/GenBank/DDBJ whole genome shotgun (WGS) entry which is preliminary data.</text>
</comment>
<dbReference type="OrthoDB" id="10378531at2759"/>
<reference evidence="2 3" key="1">
    <citation type="submission" date="2019-06" db="EMBL/GenBank/DDBJ databases">
        <title>Genome Sequence of the Brown Rot Fungal Pathogen Monilinia laxa.</title>
        <authorList>
            <person name="De Miccolis Angelini R.M."/>
            <person name="Landi L."/>
            <person name="Abate D."/>
            <person name="Pollastro S."/>
            <person name="Romanazzi G."/>
            <person name="Faretra F."/>
        </authorList>
    </citation>
    <scope>NUCLEOTIDE SEQUENCE [LARGE SCALE GENOMIC DNA]</scope>
    <source>
        <strain evidence="2 3">Mlax316</strain>
    </source>
</reference>
<protein>
    <submittedName>
        <fullName evidence="2">Uncharacterized protein</fullName>
    </submittedName>
</protein>
<accession>A0A5N6JR65</accession>
<dbReference type="AlphaFoldDB" id="A0A5N6JR65"/>